<sequence>MKIFDGVAVIFNYCPSSLTILPPPSFCPPPPFPLTGGGKGERAPHNVHLLPLMCQLSQSTAAVGLYRRM</sequence>
<organism evidence="1">
    <name type="scientific">Octopus bimaculoides</name>
    <name type="common">California two-spotted octopus</name>
    <dbReference type="NCBI Taxonomy" id="37653"/>
    <lineage>
        <taxon>Eukaryota</taxon>
        <taxon>Metazoa</taxon>
        <taxon>Spiralia</taxon>
        <taxon>Lophotrochozoa</taxon>
        <taxon>Mollusca</taxon>
        <taxon>Cephalopoda</taxon>
        <taxon>Coleoidea</taxon>
        <taxon>Octopodiformes</taxon>
        <taxon>Octopoda</taxon>
        <taxon>Incirrata</taxon>
        <taxon>Octopodidae</taxon>
        <taxon>Octopus</taxon>
    </lineage>
</organism>
<proteinExistence type="predicted"/>
<name>A0A0L8IF11_OCTBM</name>
<reference evidence="1" key="1">
    <citation type="submission" date="2015-07" db="EMBL/GenBank/DDBJ databases">
        <title>MeaNS - Measles Nucleotide Surveillance Program.</title>
        <authorList>
            <person name="Tran T."/>
            <person name="Druce J."/>
        </authorList>
    </citation>
    <scope>NUCLEOTIDE SEQUENCE</scope>
    <source>
        <strain evidence="1">UCB-OBI-ISO-001</strain>
        <tissue evidence="1">Gonad</tissue>
    </source>
</reference>
<gene>
    <name evidence="1" type="ORF">OCBIM_22008473mg</name>
</gene>
<evidence type="ECO:0000313" key="1">
    <source>
        <dbReference type="EMBL" id="KOG00082.1"/>
    </source>
</evidence>
<dbReference type="AlphaFoldDB" id="A0A0L8IF11"/>
<accession>A0A0L8IF11</accession>
<protein>
    <submittedName>
        <fullName evidence="1">Uncharacterized protein</fullName>
    </submittedName>
</protein>
<dbReference type="EMBL" id="KQ415854">
    <property type="protein sequence ID" value="KOG00082.1"/>
    <property type="molecule type" value="Genomic_DNA"/>
</dbReference>